<accession>A0ABN9Y9B8</accession>
<feature type="compositionally biased region" description="Basic and acidic residues" evidence="1">
    <location>
        <begin position="294"/>
        <end position="327"/>
    </location>
</feature>
<evidence type="ECO:0000256" key="1">
    <source>
        <dbReference type="SAM" id="MobiDB-lite"/>
    </source>
</evidence>
<evidence type="ECO:0008006" key="4">
    <source>
        <dbReference type="Google" id="ProtNLM"/>
    </source>
</evidence>
<gene>
    <name evidence="2" type="ORF">PCOR1329_LOCUS83722</name>
</gene>
<dbReference type="Proteomes" id="UP001189429">
    <property type="component" value="Unassembled WGS sequence"/>
</dbReference>
<feature type="non-terminal residue" evidence="2">
    <location>
        <position position="333"/>
    </location>
</feature>
<evidence type="ECO:0000313" key="3">
    <source>
        <dbReference type="Proteomes" id="UP001189429"/>
    </source>
</evidence>
<dbReference type="EMBL" id="CAUYUJ010022168">
    <property type="protein sequence ID" value="CAK0909268.1"/>
    <property type="molecule type" value="Genomic_DNA"/>
</dbReference>
<keyword evidence="3" id="KW-1185">Reference proteome</keyword>
<name>A0ABN9Y9B8_9DINO</name>
<evidence type="ECO:0000313" key="2">
    <source>
        <dbReference type="EMBL" id="CAK0909268.1"/>
    </source>
</evidence>
<protein>
    <recommendedName>
        <fullName evidence="4">Ubiquitinyl hydrolase 1</fullName>
    </recommendedName>
</protein>
<feature type="compositionally biased region" description="Low complexity" evidence="1">
    <location>
        <begin position="233"/>
        <end position="247"/>
    </location>
</feature>
<comment type="caution">
    <text evidence="2">The sequence shown here is derived from an EMBL/GenBank/DDBJ whole genome shotgun (WGS) entry which is preliminary data.</text>
</comment>
<proteinExistence type="predicted"/>
<feature type="compositionally biased region" description="Gly residues" evidence="1">
    <location>
        <begin position="192"/>
        <end position="211"/>
    </location>
</feature>
<feature type="compositionally biased region" description="Pro residues" evidence="1">
    <location>
        <begin position="223"/>
        <end position="232"/>
    </location>
</feature>
<feature type="region of interest" description="Disordered" evidence="1">
    <location>
        <begin position="86"/>
        <end position="333"/>
    </location>
</feature>
<organism evidence="2 3">
    <name type="scientific">Prorocentrum cordatum</name>
    <dbReference type="NCBI Taxonomy" id="2364126"/>
    <lineage>
        <taxon>Eukaryota</taxon>
        <taxon>Sar</taxon>
        <taxon>Alveolata</taxon>
        <taxon>Dinophyceae</taxon>
        <taxon>Prorocentrales</taxon>
        <taxon>Prorocentraceae</taxon>
        <taxon>Prorocentrum</taxon>
    </lineage>
</organism>
<reference evidence="2" key="1">
    <citation type="submission" date="2023-10" db="EMBL/GenBank/DDBJ databases">
        <authorList>
            <person name="Chen Y."/>
            <person name="Shah S."/>
            <person name="Dougan E. K."/>
            <person name="Thang M."/>
            <person name="Chan C."/>
        </authorList>
    </citation>
    <scope>NUCLEOTIDE SEQUENCE [LARGE SCALE GENOMIC DNA]</scope>
</reference>
<feature type="compositionally biased region" description="Low complexity" evidence="1">
    <location>
        <begin position="175"/>
        <end position="190"/>
    </location>
</feature>
<sequence>MAPLMVRLNLPGFSSEQPFQLASSPDSLAGLVCAVLQEIAGLSGDELQDFHDNVDSVPLSLLAEMQGGNLIPLTSDAELKVFLESAGSSGRGPGVVEVRSREDPPPAGRLQAAPESPRAAPPSDLDGGASADAAGGYAAPSPRPEADEAVDATAPWAPLELAADPSPAPSPTPSPAAARPSSASRLQPPRVYGGGLRSDEGALGGRRGSGGAEDQRARAPAPAVEPPEPPAAPAGGAAAAPLGGPCPTEWAAGPAGRPQPLRGGGASRALQAVPAEEDAEGFAGGARGLSAGARAREPEAPAHMRLYKETEDRRRRAQEARVQLQRDVDEDQE</sequence>
<feature type="compositionally biased region" description="Low complexity" evidence="1">
    <location>
        <begin position="112"/>
        <end position="140"/>
    </location>
</feature>